<dbReference type="OrthoDB" id="9100203at2"/>
<evidence type="ECO:0000313" key="1">
    <source>
        <dbReference type="EMBL" id="RAS28847.1"/>
    </source>
</evidence>
<dbReference type="AlphaFoldDB" id="A0A329C445"/>
<protein>
    <submittedName>
        <fullName evidence="1">Uncharacterized protein</fullName>
    </submittedName>
</protein>
<dbReference type="Proteomes" id="UP000248918">
    <property type="component" value="Unassembled WGS sequence"/>
</dbReference>
<accession>A0A329C445</accession>
<gene>
    <name evidence="1" type="ORF">BX591_111126</name>
</gene>
<sequence length="171" mass="19369">MSAIDFISESPTFVSLWDRANEGVATLSDIPSTDLLYFDSIDISGQKLFDLIRALLKLKCVKDFATLVLKPDPFDYFHFHFGKYPGFVHGIEHTDDEFFEALMMDPGGSPADCLWANSERYAVLPIPGQWFIYADRQRDMGVLSGPSEIMEFARSFYPFFLNPAADFKIVG</sequence>
<reference evidence="1 2" key="1">
    <citation type="submission" date="2018-06" db="EMBL/GenBank/DDBJ databases">
        <title>Genomic Encyclopedia of Type Strains, Phase III (KMG-III): the genomes of soil and plant-associated and newly described type strains.</title>
        <authorList>
            <person name="Whitman W."/>
        </authorList>
    </citation>
    <scope>NUCLEOTIDE SEQUENCE [LARGE SCALE GENOMIC DNA]</scope>
    <source>
        <strain evidence="1 2">LMG 23644</strain>
    </source>
</reference>
<evidence type="ECO:0000313" key="2">
    <source>
        <dbReference type="Proteomes" id="UP000248918"/>
    </source>
</evidence>
<comment type="caution">
    <text evidence="1">The sequence shown here is derived from an EMBL/GenBank/DDBJ whole genome shotgun (WGS) entry which is preliminary data.</text>
</comment>
<dbReference type="EMBL" id="QLTK01000011">
    <property type="protein sequence ID" value="RAS28847.1"/>
    <property type="molecule type" value="Genomic_DNA"/>
</dbReference>
<name>A0A329C445_9BURK</name>
<organism evidence="1 2">
    <name type="scientific">Paraburkholderia bryophila</name>
    <dbReference type="NCBI Taxonomy" id="420952"/>
    <lineage>
        <taxon>Bacteria</taxon>
        <taxon>Pseudomonadati</taxon>
        <taxon>Pseudomonadota</taxon>
        <taxon>Betaproteobacteria</taxon>
        <taxon>Burkholderiales</taxon>
        <taxon>Burkholderiaceae</taxon>
        <taxon>Paraburkholderia</taxon>
    </lineage>
</organism>
<dbReference type="RefSeq" id="WP_111932757.1">
    <property type="nucleotide sequence ID" value="NZ_CADFFP010000014.1"/>
</dbReference>
<proteinExistence type="predicted"/>